<organism evidence="4 5">
    <name type="scientific">Austropuccinia psidii MF-1</name>
    <dbReference type="NCBI Taxonomy" id="1389203"/>
    <lineage>
        <taxon>Eukaryota</taxon>
        <taxon>Fungi</taxon>
        <taxon>Dikarya</taxon>
        <taxon>Basidiomycota</taxon>
        <taxon>Pucciniomycotina</taxon>
        <taxon>Pucciniomycetes</taxon>
        <taxon>Pucciniales</taxon>
        <taxon>Sphaerophragmiaceae</taxon>
        <taxon>Austropuccinia</taxon>
    </lineage>
</organism>
<evidence type="ECO:0000313" key="4">
    <source>
        <dbReference type="EMBL" id="MBW0465190.1"/>
    </source>
</evidence>
<name>A0A9Q3GFB2_9BASI</name>
<dbReference type="InterPro" id="IPR038718">
    <property type="entry name" value="SNF2-like_sf"/>
</dbReference>
<dbReference type="Gene3D" id="3.40.50.10810">
    <property type="entry name" value="Tandem AAA-ATPase domain"/>
    <property type="match status" value="1"/>
</dbReference>
<evidence type="ECO:0000256" key="2">
    <source>
        <dbReference type="ARBA" id="ARBA00022840"/>
    </source>
</evidence>
<sequence length="176" mass="20395">MTLQITHIFNKHYSPPIFIDQSLEIESRCDLKPLYHPSFMIKTQLLDHQVQGMPFLIDCESPKSVSDTEFWERISSPSRILWQHKFIDETIITSHSYFHPPSPLGSILAHDMGLEKSLEAIYLVENTLNSARNYYKSSLSTISGYQETIIVFHKGLIENLEEEIIKQTQPNNLNFV</sequence>
<dbReference type="EMBL" id="AVOT02000973">
    <property type="protein sequence ID" value="MBW0465190.1"/>
    <property type="molecule type" value="Genomic_DNA"/>
</dbReference>
<comment type="caution">
    <text evidence="4">The sequence shown here is derived from an EMBL/GenBank/DDBJ whole genome shotgun (WGS) entry which is preliminary data.</text>
</comment>
<evidence type="ECO:0000313" key="5">
    <source>
        <dbReference type="Proteomes" id="UP000765509"/>
    </source>
</evidence>
<dbReference type="InterPro" id="IPR027417">
    <property type="entry name" value="P-loop_NTPase"/>
</dbReference>
<keyword evidence="1" id="KW-0547">Nucleotide-binding</keyword>
<dbReference type="InterPro" id="IPR000330">
    <property type="entry name" value="SNF2_N"/>
</dbReference>
<evidence type="ECO:0000256" key="1">
    <source>
        <dbReference type="ARBA" id="ARBA00022741"/>
    </source>
</evidence>
<evidence type="ECO:0000259" key="3">
    <source>
        <dbReference type="Pfam" id="PF00176"/>
    </source>
</evidence>
<protein>
    <recommendedName>
        <fullName evidence="3">SNF2 N-terminal domain-containing protein</fullName>
    </recommendedName>
</protein>
<dbReference type="Proteomes" id="UP000765509">
    <property type="component" value="Unassembled WGS sequence"/>
</dbReference>
<dbReference type="GO" id="GO:0005524">
    <property type="term" value="F:ATP binding"/>
    <property type="evidence" value="ECO:0007669"/>
    <property type="project" value="InterPro"/>
</dbReference>
<dbReference type="AlphaFoldDB" id="A0A9Q3GFB2"/>
<dbReference type="Pfam" id="PF00176">
    <property type="entry name" value="SNF2-rel_dom"/>
    <property type="match status" value="1"/>
</dbReference>
<reference evidence="4" key="1">
    <citation type="submission" date="2021-03" db="EMBL/GenBank/DDBJ databases">
        <title>Draft genome sequence of rust myrtle Austropuccinia psidii MF-1, a brazilian biotype.</title>
        <authorList>
            <person name="Quecine M.C."/>
            <person name="Pachon D.M.R."/>
            <person name="Bonatelli M.L."/>
            <person name="Correr F.H."/>
            <person name="Franceschini L.M."/>
            <person name="Leite T.F."/>
            <person name="Margarido G.R.A."/>
            <person name="Almeida C.A."/>
            <person name="Ferrarezi J.A."/>
            <person name="Labate C.A."/>
        </authorList>
    </citation>
    <scope>NUCLEOTIDE SEQUENCE</scope>
    <source>
        <strain evidence="4">MF-1</strain>
    </source>
</reference>
<dbReference type="OrthoDB" id="2505992at2759"/>
<gene>
    <name evidence="4" type="ORF">O181_004905</name>
</gene>
<proteinExistence type="predicted"/>
<accession>A0A9Q3GFB2</accession>
<keyword evidence="2" id="KW-0067">ATP-binding</keyword>
<keyword evidence="5" id="KW-1185">Reference proteome</keyword>
<feature type="domain" description="SNF2 N-terminal" evidence="3">
    <location>
        <begin position="48"/>
        <end position="174"/>
    </location>
</feature>
<dbReference type="SUPFAM" id="SSF52540">
    <property type="entry name" value="P-loop containing nucleoside triphosphate hydrolases"/>
    <property type="match status" value="1"/>
</dbReference>